<accession>A0A9D4Q0D0</accession>
<feature type="coiled-coil region" evidence="1">
    <location>
        <begin position="69"/>
        <end position="96"/>
    </location>
</feature>
<name>A0A9D4Q0D0_RHISA</name>
<evidence type="ECO:0000313" key="3">
    <source>
        <dbReference type="EMBL" id="KAH7962079.1"/>
    </source>
</evidence>
<evidence type="ECO:0000313" key="4">
    <source>
        <dbReference type="Proteomes" id="UP000821837"/>
    </source>
</evidence>
<evidence type="ECO:0000256" key="1">
    <source>
        <dbReference type="SAM" id="Coils"/>
    </source>
</evidence>
<proteinExistence type="predicted"/>
<sequence>MSRLKALYERYKRIRDYFLGCFNWESIPRSIISLVLLTWLTLQGEPYMVPLIGALLFFAEMIAAIFIPLDEERESRQSLKAKLVRLQELAATMQNTMGTVASYGERLLKSVTANT</sequence>
<protein>
    <submittedName>
        <fullName evidence="3">Uncharacterized protein</fullName>
    </submittedName>
</protein>
<evidence type="ECO:0000256" key="2">
    <source>
        <dbReference type="SAM" id="Phobius"/>
    </source>
</evidence>
<reference evidence="3" key="2">
    <citation type="submission" date="2021-09" db="EMBL/GenBank/DDBJ databases">
        <authorList>
            <person name="Jia N."/>
            <person name="Wang J."/>
            <person name="Shi W."/>
            <person name="Du L."/>
            <person name="Sun Y."/>
            <person name="Zhan W."/>
            <person name="Jiang J."/>
            <person name="Wang Q."/>
            <person name="Zhang B."/>
            <person name="Ji P."/>
            <person name="Sakyi L.B."/>
            <person name="Cui X."/>
            <person name="Yuan T."/>
            <person name="Jiang B."/>
            <person name="Yang W."/>
            <person name="Lam T.T.-Y."/>
            <person name="Chang Q."/>
            <person name="Ding S."/>
            <person name="Wang X."/>
            <person name="Zhu J."/>
            <person name="Ruan X."/>
            <person name="Zhao L."/>
            <person name="Wei J."/>
            <person name="Que T."/>
            <person name="Du C."/>
            <person name="Cheng J."/>
            <person name="Dai P."/>
            <person name="Han X."/>
            <person name="Huang E."/>
            <person name="Gao Y."/>
            <person name="Liu J."/>
            <person name="Shao H."/>
            <person name="Ye R."/>
            <person name="Li L."/>
            <person name="Wei W."/>
            <person name="Wang X."/>
            <person name="Wang C."/>
            <person name="Huo Q."/>
            <person name="Li W."/>
            <person name="Guo W."/>
            <person name="Chen H."/>
            <person name="Chen S."/>
            <person name="Zhou L."/>
            <person name="Zhou L."/>
            <person name="Ni X."/>
            <person name="Tian J."/>
            <person name="Zhou Y."/>
            <person name="Sheng Y."/>
            <person name="Liu T."/>
            <person name="Pan Y."/>
            <person name="Xia L."/>
            <person name="Li J."/>
            <person name="Zhao F."/>
            <person name="Cao W."/>
        </authorList>
    </citation>
    <scope>NUCLEOTIDE SEQUENCE</scope>
    <source>
        <strain evidence="3">Rsan-2018</strain>
        <tissue evidence="3">Larvae</tissue>
    </source>
</reference>
<feature type="transmembrane region" description="Helical" evidence="2">
    <location>
        <begin position="48"/>
        <end position="69"/>
    </location>
</feature>
<keyword evidence="2" id="KW-0812">Transmembrane</keyword>
<gene>
    <name evidence="3" type="ORF">HPB52_014222</name>
</gene>
<dbReference type="EMBL" id="JABSTV010001249">
    <property type="protein sequence ID" value="KAH7962079.1"/>
    <property type="molecule type" value="Genomic_DNA"/>
</dbReference>
<organism evidence="3 4">
    <name type="scientific">Rhipicephalus sanguineus</name>
    <name type="common">Brown dog tick</name>
    <name type="synonym">Ixodes sanguineus</name>
    <dbReference type="NCBI Taxonomy" id="34632"/>
    <lineage>
        <taxon>Eukaryota</taxon>
        <taxon>Metazoa</taxon>
        <taxon>Ecdysozoa</taxon>
        <taxon>Arthropoda</taxon>
        <taxon>Chelicerata</taxon>
        <taxon>Arachnida</taxon>
        <taxon>Acari</taxon>
        <taxon>Parasitiformes</taxon>
        <taxon>Ixodida</taxon>
        <taxon>Ixodoidea</taxon>
        <taxon>Ixodidae</taxon>
        <taxon>Rhipicephalinae</taxon>
        <taxon>Rhipicephalus</taxon>
        <taxon>Rhipicephalus</taxon>
    </lineage>
</organism>
<comment type="caution">
    <text evidence="3">The sequence shown here is derived from an EMBL/GenBank/DDBJ whole genome shotgun (WGS) entry which is preliminary data.</text>
</comment>
<keyword evidence="4" id="KW-1185">Reference proteome</keyword>
<dbReference type="Proteomes" id="UP000821837">
    <property type="component" value="Chromosome 3"/>
</dbReference>
<feature type="transmembrane region" description="Helical" evidence="2">
    <location>
        <begin position="21"/>
        <end position="42"/>
    </location>
</feature>
<keyword evidence="1" id="KW-0175">Coiled coil</keyword>
<dbReference type="AlphaFoldDB" id="A0A9D4Q0D0"/>
<reference evidence="3" key="1">
    <citation type="journal article" date="2020" name="Cell">
        <title>Large-Scale Comparative Analyses of Tick Genomes Elucidate Their Genetic Diversity and Vector Capacities.</title>
        <authorList>
            <consortium name="Tick Genome and Microbiome Consortium (TIGMIC)"/>
            <person name="Jia N."/>
            <person name="Wang J."/>
            <person name="Shi W."/>
            <person name="Du L."/>
            <person name="Sun Y."/>
            <person name="Zhan W."/>
            <person name="Jiang J.F."/>
            <person name="Wang Q."/>
            <person name="Zhang B."/>
            <person name="Ji P."/>
            <person name="Bell-Sakyi L."/>
            <person name="Cui X.M."/>
            <person name="Yuan T.T."/>
            <person name="Jiang B.G."/>
            <person name="Yang W.F."/>
            <person name="Lam T.T."/>
            <person name="Chang Q.C."/>
            <person name="Ding S.J."/>
            <person name="Wang X.J."/>
            <person name="Zhu J.G."/>
            <person name="Ruan X.D."/>
            <person name="Zhao L."/>
            <person name="Wei J.T."/>
            <person name="Ye R.Z."/>
            <person name="Que T.C."/>
            <person name="Du C.H."/>
            <person name="Zhou Y.H."/>
            <person name="Cheng J.X."/>
            <person name="Dai P.F."/>
            <person name="Guo W.B."/>
            <person name="Han X.H."/>
            <person name="Huang E.J."/>
            <person name="Li L.F."/>
            <person name="Wei W."/>
            <person name="Gao Y.C."/>
            <person name="Liu J.Z."/>
            <person name="Shao H.Z."/>
            <person name="Wang X."/>
            <person name="Wang C.C."/>
            <person name="Yang T.C."/>
            <person name="Huo Q.B."/>
            <person name="Li W."/>
            <person name="Chen H.Y."/>
            <person name="Chen S.E."/>
            <person name="Zhou L.G."/>
            <person name="Ni X.B."/>
            <person name="Tian J.H."/>
            <person name="Sheng Y."/>
            <person name="Liu T."/>
            <person name="Pan Y.S."/>
            <person name="Xia L.Y."/>
            <person name="Li J."/>
            <person name="Zhao F."/>
            <person name="Cao W.C."/>
        </authorList>
    </citation>
    <scope>NUCLEOTIDE SEQUENCE</scope>
    <source>
        <strain evidence="3">Rsan-2018</strain>
    </source>
</reference>
<keyword evidence="2" id="KW-0472">Membrane</keyword>
<keyword evidence="2" id="KW-1133">Transmembrane helix</keyword>
<dbReference type="VEuPathDB" id="VectorBase:RSAN_025755"/>